<reference evidence="1" key="1">
    <citation type="journal article" date="2020" name="Stud. Mycol.">
        <title>101 Dothideomycetes genomes: a test case for predicting lifestyles and emergence of pathogens.</title>
        <authorList>
            <person name="Haridas S."/>
            <person name="Albert R."/>
            <person name="Binder M."/>
            <person name="Bloem J."/>
            <person name="Labutti K."/>
            <person name="Salamov A."/>
            <person name="Andreopoulos B."/>
            <person name="Baker S."/>
            <person name="Barry K."/>
            <person name="Bills G."/>
            <person name="Bluhm B."/>
            <person name="Cannon C."/>
            <person name="Castanera R."/>
            <person name="Culley D."/>
            <person name="Daum C."/>
            <person name="Ezra D."/>
            <person name="Gonzalez J."/>
            <person name="Henrissat B."/>
            <person name="Kuo A."/>
            <person name="Liang C."/>
            <person name="Lipzen A."/>
            <person name="Lutzoni F."/>
            <person name="Magnuson J."/>
            <person name="Mondo S."/>
            <person name="Nolan M."/>
            <person name="Ohm R."/>
            <person name="Pangilinan J."/>
            <person name="Park H.-J."/>
            <person name="Ramirez L."/>
            <person name="Alfaro M."/>
            <person name="Sun H."/>
            <person name="Tritt A."/>
            <person name="Yoshinaga Y."/>
            <person name="Zwiers L.-H."/>
            <person name="Turgeon B."/>
            <person name="Goodwin S."/>
            <person name="Spatafora J."/>
            <person name="Crous P."/>
            <person name="Grigoriev I."/>
        </authorList>
    </citation>
    <scope>NUCLEOTIDE SEQUENCE</scope>
    <source>
        <strain evidence="1">ATCC 200398</strain>
    </source>
</reference>
<evidence type="ECO:0000313" key="1">
    <source>
        <dbReference type="EMBL" id="KAF2467884.1"/>
    </source>
</evidence>
<organism evidence="1 2">
    <name type="scientific">Lindgomyces ingoldianus</name>
    <dbReference type="NCBI Taxonomy" id="673940"/>
    <lineage>
        <taxon>Eukaryota</taxon>
        <taxon>Fungi</taxon>
        <taxon>Dikarya</taxon>
        <taxon>Ascomycota</taxon>
        <taxon>Pezizomycotina</taxon>
        <taxon>Dothideomycetes</taxon>
        <taxon>Pleosporomycetidae</taxon>
        <taxon>Pleosporales</taxon>
        <taxon>Lindgomycetaceae</taxon>
        <taxon>Lindgomyces</taxon>
    </lineage>
</organism>
<gene>
    <name evidence="1" type="ORF">BDR25DRAFT_358149</name>
</gene>
<evidence type="ECO:0000313" key="2">
    <source>
        <dbReference type="Proteomes" id="UP000799755"/>
    </source>
</evidence>
<dbReference type="EMBL" id="MU003518">
    <property type="protein sequence ID" value="KAF2467884.1"/>
    <property type="molecule type" value="Genomic_DNA"/>
</dbReference>
<comment type="caution">
    <text evidence="1">The sequence shown here is derived from an EMBL/GenBank/DDBJ whole genome shotgun (WGS) entry which is preliminary data.</text>
</comment>
<keyword evidence="2" id="KW-1185">Reference proteome</keyword>
<sequence length="263" mass="29473">MSSSWLLLILIAQGVQESAKARASLSTRPLYFLPLHNKGCFRIPFRPLYLSYGATHEGQSRHAEKTDFRILDSFPRICKGENTALHQIGHGAPYATTRLFLSNASHVDTCCNWNVERLPRNTHSSRLTIIQYVSFYPQNLFHLHHLLSYNSISGTVHLMESGATGRMALVASRLTLCPSGVGESECNLENTTGLTHRLVYGYRFGHTRRLLPIYSTPESIISRQILDSLLYSNNTSNAPISSSHTECEHCFPKIITVKLPTDA</sequence>
<accession>A0ACB6QLJ6</accession>
<proteinExistence type="predicted"/>
<protein>
    <submittedName>
        <fullName evidence="1">Uncharacterized protein</fullName>
    </submittedName>
</protein>
<dbReference type="Proteomes" id="UP000799755">
    <property type="component" value="Unassembled WGS sequence"/>
</dbReference>
<name>A0ACB6QLJ6_9PLEO</name>